<dbReference type="PANTHER" id="PTHR43343:SF3">
    <property type="entry name" value="PROTEASE DO-LIKE 8, CHLOROPLASTIC"/>
    <property type="match status" value="1"/>
</dbReference>
<feature type="compositionally biased region" description="Basic and acidic residues" evidence="3">
    <location>
        <begin position="164"/>
        <end position="181"/>
    </location>
</feature>
<protein>
    <submittedName>
        <fullName evidence="5">Trypsin-like peptidase domain-containing protein</fullName>
    </submittedName>
</protein>
<feature type="transmembrane region" description="Helical" evidence="4">
    <location>
        <begin position="56"/>
        <end position="77"/>
    </location>
</feature>
<dbReference type="InterPro" id="IPR051201">
    <property type="entry name" value="Chloro_Bact_Ser_Proteases"/>
</dbReference>
<dbReference type="InterPro" id="IPR009003">
    <property type="entry name" value="Peptidase_S1_PA"/>
</dbReference>
<comment type="caution">
    <text evidence="5">The sequence shown here is derived from an EMBL/GenBank/DDBJ whole genome shotgun (WGS) entry which is preliminary data.</text>
</comment>
<keyword evidence="6" id="KW-1185">Reference proteome</keyword>
<gene>
    <name evidence="5" type="ORF">QTH91_02955</name>
</gene>
<evidence type="ECO:0000256" key="4">
    <source>
        <dbReference type="SAM" id="Phobius"/>
    </source>
</evidence>
<dbReference type="Gene3D" id="2.40.10.120">
    <property type="match status" value="1"/>
</dbReference>
<feature type="region of interest" description="Disordered" evidence="3">
    <location>
        <begin position="124"/>
        <end position="181"/>
    </location>
</feature>
<accession>A0ABT7N656</accession>
<dbReference type="PANTHER" id="PTHR43343">
    <property type="entry name" value="PEPTIDASE S12"/>
    <property type="match status" value="1"/>
</dbReference>
<feature type="compositionally biased region" description="Polar residues" evidence="3">
    <location>
        <begin position="8"/>
        <end position="18"/>
    </location>
</feature>
<evidence type="ECO:0000256" key="2">
    <source>
        <dbReference type="ARBA" id="ARBA00022801"/>
    </source>
</evidence>
<dbReference type="RefSeq" id="WP_286658539.1">
    <property type="nucleotide sequence ID" value="NZ_JASZYV010000001.1"/>
</dbReference>
<keyword evidence="1" id="KW-0645">Protease</keyword>
<dbReference type="SUPFAM" id="SSF50494">
    <property type="entry name" value="Trypsin-like serine proteases"/>
    <property type="match status" value="1"/>
</dbReference>
<reference evidence="5" key="1">
    <citation type="submission" date="2023-06" db="EMBL/GenBank/DDBJ databases">
        <authorList>
            <person name="Jiang Y."/>
            <person name="Liu Q."/>
        </authorList>
    </citation>
    <scope>NUCLEOTIDE SEQUENCE</scope>
    <source>
        <strain evidence="5">CGMCC 1.12089</strain>
    </source>
</reference>
<dbReference type="Pfam" id="PF13365">
    <property type="entry name" value="Trypsin_2"/>
    <property type="match status" value="1"/>
</dbReference>
<name>A0ABT7N656_9BURK</name>
<evidence type="ECO:0000313" key="5">
    <source>
        <dbReference type="EMBL" id="MDM0043429.1"/>
    </source>
</evidence>
<proteinExistence type="predicted"/>
<feature type="compositionally biased region" description="Basic and acidic residues" evidence="3">
    <location>
        <begin position="131"/>
        <end position="146"/>
    </location>
</feature>
<dbReference type="PRINTS" id="PR00834">
    <property type="entry name" value="PROTEASES2C"/>
</dbReference>
<sequence>MRRPALYSRSTPAVTTPPSEDASPQAETEAVAGSASAAEASATASPHVGASRRRRWVMPLAVALLMGASALGSYHFLPRPAGRTLTQKDIDAAVLRTLQTTTLPSAAARAADIIRPSVVEVTALGPEEEDPTVKPDKKARPADKRPPKQRTAKAPKEPQATEPKAPKSSEDVAKAPEDAPEVERGVGTGVVIVDKGVILTNLHVVAGAQKIRVTFADGLESPASIVGLQPENDLAVLQAQKIPDDLVAATMRSTADLRPGDNVAVVGFPFGIGPSVSSGVVSGLKRSFRSPEGKQELSNLIQFDAAANPGNSGGPLVNMDGEVLGIVTAILNPTQQRTFVGIGFAVPIENAATAAGTPPF</sequence>
<keyword evidence="4" id="KW-0472">Membrane</keyword>
<keyword evidence="2" id="KW-0378">Hydrolase</keyword>
<evidence type="ECO:0000313" key="6">
    <source>
        <dbReference type="Proteomes" id="UP001174908"/>
    </source>
</evidence>
<evidence type="ECO:0000256" key="1">
    <source>
        <dbReference type="ARBA" id="ARBA00022670"/>
    </source>
</evidence>
<dbReference type="Proteomes" id="UP001174908">
    <property type="component" value="Unassembled WGS sequence"/>
</dbReference>
<dbReference type="InterPro" id="IPR001940">
    <property type="entry name" value="Peptidase_S1C"/>
</dbReference>
<keyword evidence="4" id="KW-1133">Transmembrane helix</keyword>
<dbReference type="EMBL" id="JASZYV010000001">
    <property type="protein sequence ID" value="MDM0043429.1"/>
    <property type="molecule type" value="Genomic_DNA"/>
</dbReference>
<evidence type="ECO:0000256" key="3">
    <source>
        <dbReference type="SAM" id="MobiDB-lite"/>
    </source>
</evidence>
<keyword evidence="4" id="KW-0812">Transmembrane</keyword>
<feature type="compositionally biased region" description="Low complexity" evidence="3">
    <location>
        <begin position="26"/>
        <end position="45"/>
    </location>
</feature>
<organism evidence="5 6">
    <name type="scientific">Variovorax dokdonensis</name>
    <dbReference type="NCBI Taxonomy" id="344883"/>
    <lineage>
        <taxon>Bacteria</taxon>
        <taxon>Pseudomonadati</taxon>
        <taxon>Pseudomonadota</taxon>
        <taxon>Betaproteobacteria</taxon>
        <taxon>Burkholderiales</taxon>
        <taxon>Comamonadaceae</taxon>
        <taxon>Variovorax</taxon>
    </lineage>
</organism>
<feature type="region of interest" description="Disordered" evidence="3">
    <location>
        <begin position="1"/>
        <end position="50"/>
    </location>
</feature>